<feature type="region of interest" description="Disordered" evidence="1">
    <location>
        <begin position="55"/>
        <end position="89"/>
    </location>
</feature>
<dbReference type="EMBL" id="UZAH01031557">
    <property type="protein sequence ID" value="VDP16283.1"/>
    <property type="molecule type" value="Genomic_DNA"/>
</dbReference>
<evidence type="ECO:0000256" key="1">
    <source>
        <dbReference type="SAM" id="MobiDB-lite"/>
    </source>
</evidence>
<reference evidence="3 4" key="1">
    <citation type="submission" date="2018-11" db="EMBL/GenBank/DDBJ databases">
        <authorList>
            <consortium name="Pathogen Informatics"/>
        </authorList>
    </citation>
    <scope>NUCLEOTIDE SEQUENCE [LARGE SCALE GENOMIC DNA]</scope>
</reference>
<protein>
    <submittedName>
        <fullName evidence="5">B30.2/SPRY domain-containing protein</fullName>
    </submittedName>
</protein>
<dbReference type="PANTHER" id="PTHR12381">
    <property type="entry name" value="HETEROGENEOUS NUCLEAR RIBONUCLEOPROTEIN U FAMILY MEMBER"/>
    <property type="match status" value="1"/>
</dbReference>
<keyword evidence="4" id="KW-1185">Reference proteome</keyword>
<feature type="domain" description="B30.2/SPRY" evidence="2">
    <location>
        <begin position="323"/>
        <end position="516"/>
    </location>
</feature>
<dbReference type="SMART" id="SM00449">
    <property type="entry name" value="SPRY"/>
    <property type="match status" value="1"/>
</dbReference>
<dbReference type="Gene3D" id="3.40.50.300">
    <property type="entry name" value="P-loop containing nucleotide triphosphate hydrolases"/>
    <property type="match status" value="1"/>
</dbReference>
<organism evidence="3">
    <name type="scientific">Heligmosomoides polygyrus</name>
    <name type="common">Parasitic roundworm</name>
    <dbReference type="NCBI Taxonomy" id="6339"/>
    <lineage>
        <taxon>Eukaryota</taxon>
        <taxon>Metazoa</taxon>
        <taxon>Ecdysozoa</taxon>
        <taxon>Nematoda</taxon>
        <taxon>Chromadorea</taxon>
        <taxon>Rhabditida</taxon>
        <taxon>Rhabditina</taxon>
        <taxon>Rhabditomorpha</taxon>
        <taxon>Strongyloidea</taxon>
        <taxon>Heligmosomidae</taxon>
        <taxon>Heligmosomoides</taxon>
    </lineage>
</organism>
<dbReference type="Pfam" id="PF13671">
    <property type="entry name" value="AAA_33"/>
    <property type="match status" value="1"/>
</dbReference>
<dbReference type="InterPro" id="IPR027417">
    <property type="entry name" value="P-loop_NTPase"/>
</dbReference>
<dbReference type="InterPro" id="IPR003877">
    <property type="entry name" value="SPRY_dom"/>
</dbReference>
<sequence length="846" mass="93806">MEHVVLLVSSIKPFDEISGELLPSEAVLEPFSRRPEQRATAETLSEVQVATVVQKNQQDVQQESSAAIEESPNEQSKNDDDEEYDPLDATVVEDFEAYVPSAVVSRNVTLDDIHDSPNPSTEDMGFIDEEQYSPPPHTGYHMDDEEDEGEITEDSDCDVNSLADDSDDDSDCEEPELEGKVLMRQDESGQLLRIVRRARKRSSRIDKMNSDQHEGFQPSSEMLTAEEETAEFKPDPEILHDPRHLLQRASAVLQGLGAREGTQYGQMPYDDDYEVEECVQPMDSFHGEPVPDDDELFEVAAGIKPKRKEEVIIEEPVSVSTEKFEIDFYNGDLHLKGAPDKDWVIDPDNQDGLALVWGGVKSTRGILSNCSTSDGSNTESQDENSLQSVVFQVKITDLLSTRHLPFDELDPNDVRVGFSLRSAPLVLGEYAGSYCCTSLGKRASGNVFTDYGDSFGLGDVITAQMDFKTGNISFWKNLECMGVAFSNVVIPENEALYPHICVKNCRVAVNFGTFPGGEEEWKRLPEWIFPNSLPSSLTERTPVPPESKSDCTLLMMVGLPSVGKTTWVRRYIRDHPSEHWTLISGDTILAAMKVNGVSRNSSHIGRWDMVLGLVGKARNRLLSLAARRRRNYILDFTNCDPDTRKKRLALFEGFFRQCVTIVPSDEVMQQRHAKHLRQNRGEGTAAVPIETFLELKAVMEMPVVSEFLESVIYVDPAMEDAQIAIDRIANQPPPAIPPPAPIVQPTPADLSSVINPTPLVVRTVPAEPPPPPLPQSQISNFSPRNRWDAPPPALPNFSVPPPSLVTPNLFVPNAVSIPPAMIPLLPNTSIPPPNVPPPGWPPHQLG</sequence>
<dbReference type="Proteomes" id="UP000050761">
    <property type="component" value="Unassembled WGS sequence"/>
</dbReference>
<name>A0A3P8F382_HELPZ</name>
<proteinExistence type="predicted"/>
<dbReference type="OrthoDB" id="445357at2759"/>
<dbReference type="InterPro" id="IPR043136">
    <property type="entry name" value="B30.2/SPRY_sf"/>
</dbReference>
<dbReference type="Pfam" id="PF00622">
    <property type="entry name" value="SPRY"/>
    <property type="match status" value="1"/>
</dbReference>
<accession>A0A3P8F382</accession>
<dbReference type="PANTHER" id="PTHR12381:SF56">
    <property type="entry name" value="B30.2_SPRY DOMAIN-CONTAINING PROTEIN-RELATED"/>
    <property type="match status" value="1"/>
</dbReference>
<feature type="compositionally biased region" description="Acidic residues" evidence="1">
    <location>
        <begin position="164"/>
        <end position="176"/>
    </location>
</feature>
<dbReference type="InterPro" id="IPR001870">
    <property type="entry name" value="B30.2/SPRY"/>
</dbReference>
<evidence type="ECO:0000313" key="4">
    <source>
        <dbReference type="Proteomes" id="UP000050761"/>
    </source>
</evidence>
<dbReference type="AlphaFoldDB" id="A0A3P8F382"/>
<dbReference type="GO" id="GO:0000380">
    <property type="term" value="P:alternative mRNA splicing, via spliceosome"/>
    <property type="evidence" value="ECO:0007669"/>
    <property type="project" value="TreeGrafter"/>
</dbReference>
<dbReference type="GO" id="GO:0003723">
    <property type="term" value="F:RNA binding"/>
    <property type="evidence" value="ECO:0007669"/>
    <property type="project" value="TreeGrafter"/>
</dbReference>
<evidence type="ECO:0000313" key="3">
    <source>
        <dbReference type="EMBL" id="VDP16283.1"/>
    </source>
</evidence>
<dbReference type="PROSITE" id="PS50188">
    <property type="entry name" value="B302_SPRY"/>
    <property type="match status" value="1"/>
</dbReference>
<dbReference type="SUPFAM" id="SSF52540">
    <property type="entry name" value="P-loop containing nucleoside triphosphate hydrolases"/>
    <property type="match status" value="1"/>
</dbReference>
<dbReference type="InterPro" id="IPR013320">
    <property type="entry name" value="ConA-like_dom_sf"/>
</dbReference>
<feature type="compositionally biased region" description="Acidic residues" evidence="1">
    <location>
        <begin position="143"/>
        <end position="157"/>
    </location>
</feature>
<dbReference type="SUPFAM" id="SSF49899">
    <property type="entry name" value="Concanavalin A-like lectins/glucanases"/>
    <property type="match status" value="1"/>
</dbReference>
<feature type="compositionally biased region" description="Acidic residues" evidence="1">
    <location>
        <begin position="79"/>
        <end position="89"/>
    </location>
</feature>
<evidence type="ECO:0000313" key="5">
    <source>
        <dbReference type="WBParaSite" id="HPBE_0001970201-mRNA-1"/>
    </source>
</evidence>
<dbReference type="Gene3D" id="2.60.120.920">
    <property type="match status" value="1"/>
</dbReference>
<gene>
    <name evidence="3" type="ORF">HPBE_LOCUS19701</name>
</gene>
<dbReference type="GO" id="GO:0005634">
    <property type="term" value="C:nucleus"/>
    <property type="evidence" value="ECO:0007669"/>
    <property type="project" value="TreeGrafter"/>
</dbReference>
<feature type="compositionally biased region" description="Polar residues" evidence="1">
    <location>
        <begin position="55"/>
        <end position="65"/>
    </location>
</feature>
<reference evidence="5" key="2">
    <citation type="submission" date="2019-09" db="UniProtKB">
        <authorList>
            <consortium name="WormBaseParasite"/>
        </authorList>
    </citation>
    <scope>IDENTIFICATION</scope>
</reference>
<evidence type="ECO:0000259" key="2">
    <source>
        <dbReference type="PROSITE" id="PS50188"/>
    </source>
</evidence>
<feature type="region of interest" description="Disordered" evidence="1">
    <location>
        <begin position="110"/>
        <end position="185"/>
    </location>
</feature>
<dbReference type="WBParaSite" id="HPBE_0001970201-mRNA-1">
    <property type="protein sequence ID" value="HPBE_0001970201-mRNA-1"/>
    <property type="gene ID" value="HPBE_0001970201"/>
</dbReference>